<feature type="domain" description="Gram-positive cocci surface proteins LPxTG" evidence="8">
    <location>
        <begin position="697"/>
        <end position="733"/>
    </location>
</feature>
<keyword evidence="2" id="KW-0964">Secreted</keyword>
<dbReference type="PROSITE" id="PS50847">
    <property type="entry name" value="GRAM_POS_ANCHORING"/>
    <property type="match status" value="1"/>
</dbReference>
<dbReference type="AlphaFoldDB" id="A0A7Y7IEJ0"/>
<dbReference type="SUPFAM" id="SSF50494">
    <property type="entry name" value="Trypsin-like serine proteases"/>
    <property type="match status" value="1"/>
</dbReference>
<dbReference type="Gene3D" id="2.60.40.10">
    <property type="entry name" value="Immunoglobulins"/>
    <property type="match status" value="2"/>
</dbReference>
<feature type="signal peptide" evidence="7">
    <location>
        <begin position="1"/>
        <end position="34"/>
    </location>
</feature>
<proteinExistence type="predicted"/>
<evidence type="ECO:0000259" key="8">
    <source>
        <dbReference type="PROSITE" id="PS50847"/>
    </source>
</evidence>
<protein>
    <recommendedName>
        <fullName evidence="8">Gram-positive cocci surface proteins LPxTG domain-containing protein</fullName>
    </recommendedName>
</protein>
<dbReference type="CDD" id="cd21112">
    <property type="entry name" value="alphaLP-like"/>
    <property type="match status" value="1"/>
</dbReference>
<sequence length="733" mass="71576">MQATTRAFLRRAGAACAAAAILGGGTFAAGAASAAPFSEPAPTVQSSAAPSSASAPAASASPSAASASPSAGAQPAGLEAALKRDLGQTVAGFEANGELAAKAATIDAEVKKADPNAAVSVAGDTIKVVTSVPAAAHQAAKQAGVNTKVSIAPVQAAPAYMVGVKKKDADAKTLLAAYVHAFGARNLQSIMVNAAGQHVIRTSDPANGSTTPSFRSFAAASQESVTDFAAKYNNVVVEAADGPAATYGGDVVNGQGYASQVSGNHYETCSIGWNGFDRSGRPAVISAGHCTADGALKDPMLTDPVHDAAGRPAGPGIALLGSLGTFGFSQFGGPGNSPVTGLTPTSDPGDLGNIGTDVSVIDNIAPGLTQLPLATHWTDPSNLPATATRVTGVSTAVVGAEICKSARTTGWTCGTVTEVGIFLVGGVPDPTNPADVRAVWGFGSDNMVSGPGDSGGAVISGTTAVGMISAGGTDGDGTAWTFSTDLVDALAHTNGYTVKIFLNSPTLTSPANNGTVHRSAPITGKVAGAPAGTTVTATVGGRTSTVPVGANGTWAIKAPTTFGSFTLTARAGSGFSTSAKATFKVTVIRQTLAAPAFTSPAPNGSATAPVTAVSGTGKPGATVVLSGSVTGTAVVGAGGRWSVAASPALTAGRYSVTARQTLADWNDSAAATAAFRVALPAPPAAAALLGHVDGGGLAETGVPGTAATVGAAGALLLLAGAAFLLFGRRKRAH</sequence>
<keyword evidence="3 7" id="KW-0732">Signal</keyword>
<feature type="transmembrane region" description="Helical" evidence="6">
    <location>
        <begin position="706"/>
        <end position="726"/>
    </location>
</feature>
<accession>A0A7Y7IEJ0</accession>
<dbReference type="InterPro" id="IPR006311">
    <property type="entry name" value="TAT_signal"/>
</dbReference>
<evidence type="ECO:0000256" key="2">
    <source>
        <dbReference type="ARBA" id="ARBA00022525"/>
    </source>
</evidence>
<evidence type="ECO:0000313" key="10">
    <source>
        <dbReference type="Proteomes" id="UP000543556"/>
    </source>
</evidence>
<evidence type="ECO:0000256" key="5">
    <source>
        <dbReference type="SAM" id="MobiDB-lite"/>
    </source>
</evidence>
<gene>
    <name evidence="9" type="ORF">G6034_01360</name>
</gene>
<feature type="region of interest" description="Disordered" evidence="5">
    <location>
        <begin position="38"/>
        <end position="73"/>
    </location>
</feature>
<keyword evidence="1" id="KW-0134">Cell wall</keyword>
<keyword evidence="6" id="KW-0812">Transmembrane</keyword>
<dbReference type="PROSITE" id="PS51318">
    <property type="entry name" value="TAT"/>
    <property type="match status" value="1"/>
</dbReference>
<dbReference type="InterPro" id="IPR019931">
    <property type="entry name" value="LPXTG_anchor"/>
</dbReference>
<comment type="caution">
    <text evidence="9">The sequence shown here is derived from an EMBL/GenBank/DDBJ whole genome shotgun (WGS) entry which is preliminary data.</text>
</comment>
<evidence type="ECO:0000256" key="3">
    <source>
        <dbReference type="ARBA" id="ARBA00022729"/>
    </source>
</evidence>
<evidence type="ECO:0000256" key="6">
    <source>
        <dbReference type="SAM" id="Phobius"/>
    </source>
</evidence>
<evidence type="ECO:0000256" key="4">
    <source>
        <dbReference type="ARBA" id="ARBA00023088"/>
    </source>
</evidence>
<keyword evidence="10" id="KW-1185">Reference proteome</keyword>
<dbReference type="InterPro" id="IPR043504">
    <property type="entry name" value="Peptidase_S1_PA_chymotrypsin"/>
</dbReference>
<reference evidence="9 10" key="1">
    <citation type="submission" date="2020-02" db="EMBL/GenBank/DDBJ databases">
        <title>Genome sequence of strain AETb3-4.</title>
        <authorList>
            <person name="Gao J."/>
            <person name="Zhang X."/>
        </authorList>
    </citation>
    <scope>NUCLEOTIDE SEQUENCE [LARGE SCALE GENOMIC DNA]</scope>
    <source>
        <strain evidence="9 10">AETb3-4</strain>
    </source>
</reference>
<organism evidence="9 10">
    <name type="scientific">Arthrobacter wenxiniae</name>
    <dbReference type="NCBI Taxonomy" id="2713570"/>
    <lineage>
        <taxon>Bacteria</taxon>
        <taxon>Bacillati</taxon>
        <taxon>Actinomycetota</taxon>
        <taxon>Actinomycetes</taxon>
        <taxon>Micrococcales</taxon>
        <taxon>Micrococcaceae</taxon>
        <taxon>Arthrobacter</taxon>
    </lineage>
</organism>
<dbReference type="InterPro" id="IPR013783">
    <property type="entry name" value="Ig-like_fold"/>
</dbReference>
<dbReference type="EMBL" id="JAAMFM010000001">
    <property type="protein sequence ID" value="NVM93570.1"/>
    <property type="molecule type" value="Genomic_DNA"/>
</dbReference>
<evidence type="ECO:0000313" key="9">
    <source>
        <dbReference type="EMBL" id="NVM93570.1"/>
    </source>
</evidence>
<feature type="chain" id="PRO_5031383378" description="Gram-positive cocci surface proteins LPxTG domain-containing protein" evidence="7">
    <location>
        <begin position="35"/>
        <end position="733"/>
    </location>
</feature>
<keyword evidence="6" id="KW-0472">Membrane</keyword>
<dbReference type="RefSeq" id="WP_176633288.1">
    <property type="nucleotide sequence ID" value="NZ_JAAMFM010000001.1"/>
</dbReference>
<dbReference type="GO" id="GO:0005975">
    <property type="term" value="P:carbohydrate metabolic process"/>
    <property type="evidence" value="ECO:0007669"/>
    <property type="project" value="UniProtKB-ARBA"/>
</dbReference>
<keyword evidence="4" id="KW-0572">Peptidoglycan-anchor</keyword>
<name>A0A7Y7IEJ0_9MICC</name>
<keyword evidence="6" id="KW-1133">Transmembrane helix</keyword>
<evidence type="ECO:0000256" key="7">
    <source>
        <dbReference type="SAM" id="SignalP"/>
    </source>
</evidence>
<dbReference type="Proteomes" id="UP000543556">
    <property type="component" value="Unassembled WGS sequence"/>
</dbReference>
<dbReference type="Gene3D" id="2.40.10.10">
    <property type="entry name" value="Trypsin-like serine proteases"/>
    <property type="match status" value="2"/>
</dbReference>
<feature type="compositionally biased region" description="Low complexity" evidence="5">
    <location>
        <begin position="46"/>
        <end position="71"/>
    </location>
</feature>
<dbReference type="InterPro" id="IPR009003">
    <property type="entry name" value="Peptidase_S1_PA"/>
</dbReference>
<evidence type="ECO:0000256" key="1">
    <source>
        <dbReference type="ARBA" id="ARBA00022512"/>
    </source>
</evidence>